<gene>
    <name evidence="1" type="ORF">ASJ80_09695</name>
</gene>
<name>A0A2A2H813_METBR</name>
<keyword evidence="2" id="KW-1185">Reference proteome</keyword>
<dbReference type="EMBL" id="LMVM01000006">
    <property type="protein sequence ID" value="PAV05393.1"/>
    <property type="molecule type" value="Genomic_DNA"/>
</dbReference>
<protein>
    <submittedName>
        <fullName evidence="1">Uncharacterized protein</fullName>
    </submittedName>
</protein>
<proteinExistence type="predicted"/>
<organism evidence="1 2">
    <name type="scientific">Methanobacterium bryantii</name>
    <dbReference type="NCBI Taxonomy" id="2161"/>
    <lineage>
        <taxon>Archaea</taxon>
        <taxon>Methanobacteriati</taxon>
        <taxon>Methanobacteriota</taxon>
        <taxon>Methanomada group</taxon>
        <taxon>Methanobacteria</taxon>
        <taxon>Methanobacteriales</taxon>
        <taxon>Methanobacteriaceae</taxon>
        <taxon>Methanobacterium</taxon>
    </lineage>
</organism>
<reference evidence="1 2" key="1">
    <citation type="journal article" date="2017" name="BMC Genomics">
        <title>Genomic analysis of methanogenic archaea reveals a shift towards energy conservation.</title>
        <authorList>
            <person name="Gilmore S.P."/>
            <person name="Henske J.K."/>
            <person name="Sexton J.A."/>
            <person name="Solomon K.V."/>
            <person name="Seppala S."/>
            <person name="Yoo J.I."/>
            <person name="Huyett L.M."/>
            <person name="Pressman A."/>
            <person name="Cogan J.Z."/>
            <person name="Kivenson V."/>
            <person name="Peng X."/>
            <person name="Tan Y."/>
            <person name="Valentine D.L."/>
            <person name="O'Malley M.A."/>
        </authorList>
    </citation>
    <scope>NUCLEOTIDE SEQUENCE [LARGE SCALE GENOMIC DNA]</scope>
    <source>
        <strain evidence="1 2">M.o.H.</strain>
    </source>
</reference>
<accession>A0A2A2H813</accession>
<evidence type="ECO:0000313" key="2">
    <source>
        <dbReference type="Proteomes" id="UP000217784"/>
    </source>
</evidence>
<dbReference type="OrthoDB" id="72591at2157"/>
<evidence type="ECO:0000313" key="1">
    <source>
        <dbReference type="EMBL" id="PAV05393.1"/>
    </source>
</evidence>
<dbReference type="AlphaFoldDB" id="A0A2A2H813"/>
<comment type="caution">
    <text evidence="1">The sequence shown here is derived from an EMBL/GenBank/DDBJ whole genome shotgun (WGS) entry which is preliminary data.</text>
</comment>
<dbReference type="Proteomes" id="UP000217784">
    <property type="component" value="Unassembled WGS sequence"/>
</dbReference>
<dbReference type="RefSeq" id="WP_095652039.1">
    <property type="nucleotide sequence ID" value="NZ_LMVM01000006.1"/>
</dbReference>
<sequence>MNKNILAAIITLFVVLVGFQFAEPAAAVKVVDHGTIQYSACEKITWKAYQYQKNGKINNNFIKIYINYWTKNPKTNKYYIEIHEIDTIAKVTKNSVKITDWNDGVDGGTTVNYAKTKLTAAQYYWRVFKHEITTI</sequence>